<evidence type="ECO:0000256" key="16">
    <source>
        <dbReference type="PIRSR" id="PIRSR000390-2"/>
    </source>
</evidence>
<dbReference type="InterPro" id="IPR015421">
    <property type="entry name" value="PyrdxlP-dep_Trfase_major"/>
</dbReference>
<name>A0A3S4DQ30_SEROD</name>
<keyword evidence="5 14" id="KW-0808">Transferase</keyword>
<dbReference type="EMBL" id="LR134117">
    <property type="protein sequence ID" value="VDZ63860.1"/>
    <property type="molecule type" value="Genomic_DNA"/>
</dbReference>
<dbReference type="KEGG" id="sof:NCTC11214_04681"/>
<dbReference type="InterPro" id="IPR000653">
    <property type="entry name" value="DegT/StrS_aminotransferase"/>
</dbReference>
<evidence type="ECO:0000256" key="8">
    <source>
        <dbReference type="ARBA" id="ARBA00023098"/>
    </source>
</evidence>
<dbReference type="GO" id="GO:0099620">
    <property type="term" value="F:UDP-4-amino-4-deoxy-L-arabinose aminotransferase"/>
    <property type="evidence" value="ECO:0007669"/>
    <property type="project" value="UniProtKB-EC"/>
</dbReference>
<comment type="cofactor">
    <cofactor evidence="1 14">
        <name>pyridoxal 5'-phosphate</name>
        <dbReference type="ChEBI" id="CHEBI:597326"/>
    </cofactor>
</comment>
<dbReference type="Gene3D" id="3.40.640.10">
    <property type="entry name" value="Type I PLP-dependent aspartate aminotransferase-like (Major domain)"/>
    <property type="match status" value="1"/>
</dbReference>
<dbReference type="GO" id="GO:0016020">
    <property type="term" value="C:membrane"/>
    <property type="evidence" value="ECO:0007669"/>
    <property type="project" value="GOC"/>
</dbReference>
<keyword evidence="6 14" id="KW-0663">Pyridoxal phosphate</keyword>
<keyword evidence="4 14" id="KW-0032">Aminotransferase</keyword>
<keyword evidence="9 14" id="KW-0046">Antibiotic resistance</keyword>
<evidence type="ECO:0000256" key="15">
    <source>
        <dbReference type="PIRSR" id="PIRSR000390-1"/>
    </source>
</evidence>
<dbReference type="InterPro" id="IPR015424">
    <property type="entry name" value="PyrdxlP-dep_Trfase"/>
</dbReference>
<dbReference type="PANTHER" id="PTHR30244:SF41">
    <property type="entry name" value="UDP-4-AMINO-4-DEOXY-L-ARABINOSE--OXOGLUTARATE AMINOTRANSFERASE"/>
    <property type="match status" value="1"/>
</dbReference>
<keyword evidence="2 14" id="KW-0444">Lipid biosynthesis</keyword>
<comment type="pathway">
    <text evidence="12 14">Nucleotide-sugar biosynthesis; UDP-4-deoxy-4-formamido-beta-L-arabinose biosynthesis; UDP-4-deoxy-4-formamido-beta-L-arabinose from UDP-alpha-D-glucuronate: step 2/3.</text>
</comment>
<evidence type="ECO:0000256" key="14">
    <source>
        <dbReference type="HAMAP-Rule" id="MF_01167"/>
    </source>
</evidence>
<protein>
    <recommendedName>
        <fullName evidence="14">UDP-4-amino-4-deoxy-L-arabinose--oxoglutarate aminotransferase</fullName>
        <ecNumber evidence="14">2.6.1.87</ecNumber>
    </recommendedName>
    <alternativeName>
        <fullName evidence="14">UDP-(beta-L-threo-pentapyranosyl-4''-ulose diphosphate) aminotransferase</fullName>
        <shortName evidence="14">UDP-Ara4O aminotransferase</shortName>
    </alternativeName>
    <alternativeName>
        <fullName evidence="14">UDP-4-amino-4-deoxy-L-arabinose aminotransferase</fullName>
    </alternativeName>
</protein>
<comment type="similarity">
    <text evidence="13 14">Belongs to the DegT/DnrJ/EryC1 family. ArnB subfamily.</text>
</comment>
<organism evidence="17 18">
    <name type="scientific">Serratia odorifera</name>
    <dbReference type="NCBI Taxonomy" id="618"/>
    <lineage>
        <taxon>Bacteria</taxon>
        <taxon>Pseudomonadati</taxon>
        <taxon>Pseudomonadota</taxon>
        <taxon>Gammaproteobacteria</taxon>
        <taxon>Enterobacterales</taxon>
        <taxon>Yersiniaceae</taxon>
        <taxon>Serratia</taxon>
    </lineage>
</organism>
<keyword evidence="8 14" id="KW-0443">Lipid metabolism</keyword>
<dbReference type="UniPathway" id="UPA00030"/>
<dbReference type="SUPFAM" id="SSF53383">
    <property type="entry name" value="PLP-dependent transferases"/>
    <property type="match status" value="1"/>
</dbReference>
<comment type="catalytic activity">
    <reaction evidence="10 14">
        <text>UDP-4-amino-4-deoxy-beta-L-arabinose + 2-oxoglutarate = UDP-beta-L-threo-pentopyranos-4-ulose + L-glutamate</text>
        <dbReference type="Rhea" id="RHEA:24710"/>
        <dbReference type="ChEBI" id="CHEBI:16810"/>
        <dbReference type="ChEBI" id="CHEBI:29985"/>
        <dbReference type="ChEBI" id="CHEBI:58708"/>
        <dbReference type="ChEBI" id="CHEBI:58710"/>
        <dbReference type="EC" id="2.6.1.87"/>
    </reaction>
</comment>
<comment type="pathway">
    <text evidence="14">Bacterial outer membrane biogenesis; lipopolysaccharide biosynthesis.</text>
</comment>
<evidence type="ECO:0000256" key="4">
    <source>
        <dbReference type="ARBA" id="ARBA00022576"/>
    </source>
</evidence>
<dbReference type="GO" id="GO:0030170">
    <property type="term" value="F:pyridoxal phosphate binding"/>
    <property type="evidence" value="ECO:0007669"/>
    <property type="project" value="TreeGrafter"/>
</dbReference>
<evidence type="ECO:0000256" key="9">
    <source>
        <dbReference type="ARBA" id="ARBA00023251"/>
    </source>
</evidence>
<dbReference type="PANTHER" id="PTHR30244">
    <property type="entry name" value="TRANSAMINASE"/>
    <property type="match status" value="1"/>
</dbReference>
<evidence type="ECO:0000256" key="3">
    <source>
        <dbReference type="ARBA" id="ARBA00022556"/>
    </source>
</evidence>
<evidence type="ECO:0000256" key="2">
    <source>
        <dbReference type="ARBA" id="ARBA00022516"/>
    </source>
</evidence>
<accession>A0A3S4DQ30</accession>
<feature type="active site" description="Proton acceptor" evidence="15">
    <location>
        <position position="182"/>
    </location>
</feature>
<evidence type="ECO:0000313" key="17">
    <source>
        <dbReference type="EMBL" id="VDZ63860.1"/>
    </source>
</evidence>
<dbReference type="RefSeq" id="WP_004963645.1">
    <property type="nucleotide sequence ID" value="NZ_JAQMZQ010000001.1"/>
</dbReference>
<dbReference type="Gene3D" id="3.90.1150.10">
    <property type="entry name" value="Aspartate Aminotransferase, domain 1"/>
    <property type="match status" value="1"/>
</dbReference>
<evidence type="ECO:0000256" key="7">
    <source>
        <dbReference type="ARBA" id="ARBA00022985"/>
    </source>
</evidence>
<evidence type="ECO:0000256" key="13">
    <source>
        <dbReference type="ARBA" id="ARBA00061345"/>
    </source>
</evidence>
<gene>
    <name evidence="17" type="primary">arnB_2</name>
    <name evidence="14" type="synonym">arnB</name>
    <name evidence="17" type="ORF">NCTC11214_04681</name>
</gene>
<evidence type="ECO:0000313" key="18">
    <source>
        <dbReference type="Proteomes" id="UP000281391"/>
    </source>
</evidence>
<dbReference type="PIRSF" id="PIRSF000390">
    <property type="entry name" value="PLP_StrS"/>
    <property type="match status" value="1"/>
</dbReference>
<dbReference type="HAMAP" id="MF_01167">
    <property type="entry name" value="ArnB_transfer"/>
    <property type="match status" value="1"/>
</dbReference>
<keyword evidence="7 14" id="KW-0448">Lipopolysaccharide biosynthesis</keyword>
<dbReference type="UniPathway" id="UPA00032">
    <property type="reaction ID" value="UER00493"/>
</dbReference>
<evidence type="ECO:0000256" key="11">
    <source>
        <dbReference type="ARBA" id="ARBA00057776"/>
    </source>
</evidence>
<dbReference type="Pfam" id="PF01041">
    <property type="entry name" value="DegT_DnrJ_EryC1"/>
    <property type="match status" value="1"/>
</dbReference>
<dbReference type="CDD" id="cd00616">
    <property type="entry name" value="AHBA_syn"/>
    <property type="match status" value="1"/>
</dbReference>
<dbReference type="AlphaFoldDB" id="A0A3S4DQ30"/>
<dbReference type="FunFam" id="3.40.640.10:FF:000040">
    <property type="entry name" value="UDP-4-amino-4-deoxy-L-arabinose--oxoglutarate aminotransferase"/>
    <property type="match status" value="1"/>
</dbReference>
<evidence type="ECO:0000256" key="6">
    <source>
        <dbReference type="ARBA" id="ARBA00022898"/>
    </source>
</evidence>
<dbReference type="NCBIfam" id="NF008658">
    <property type="entry name" value="PRK11658.1"/>
    <property type="match status" value="1"/>
</dbReference>
<dbReference type="GO" id="GO:0009245">
    <property type="term" value="P:lipid A biosynthetic process"/>
    <property type="evidence" value="ECO:0007669"/>
    <property type="project" value="UniProtKB-KW"/>
</dbReference>
<dbReference type="EC" id="2.6.1.87" evidence="14"/>
<keyword evidence="3 14" id="KW-0441">Lipid A biosynthesis</keyword>
<sequence length="384" mass="42512">MEQFLPFSRPAIGELEIAAVEKVLRSGWITTGPQNQRLEQDFCHTFGCRHAVAVCSATAGMHLVLMALGVGAGDEVITPSQTWVSTLNMIELLGATPVMIDVDRETLMVSAADVEAAITPRTKAIVPVHYAGAPLPLDALRAVAQRHNLPLVEDAAHAVGARYHHQWVGAQGTAIFSFHAIKNLTCAEGGLIATDDDALAERLRSLKFHGLGVDAFDRQRQGRKPQAEVVEPGYKYNLSDIHAAIAVVQLQRLPQLNARRSELAQRYLAALQDSPFQPLGQPNYPHHHAWHLFMVRVDAERCGIDRDTLMERLQAQGIGSGLHFRAAHTQKFYRERYPQLSLPNTEWNSARLCTLPLFPDMTDADVDRVVNSLFSIVEFSRVAR</sequence>
<comment type="function">
    <text evidence="11 14">Catalyzes the conversion of UDP-4-keto-arabinose (UDP-Ara4O) to UDP-4-amino-4-deoxy-L-arabinose (UDP-L-Ara4N). The modified arabinose is attached to lipid A and is required for resistance to polymyxin and cationic antimicrobial peptides.</text>
</comment>
<reference evidence="17 18" key="1">
    <citation type="submission" date="2018-12" db="EMBL/GenBank/DDBJ databases">
        <authorList>
            <consortium name="Pathogen Informatics"/>
        </authorList>
    </citation>
    <scope>NUCLEOTIDE SEQUENCE [LARGE SCALE GENOMIC DNA]</scope>
    <source>
        <strain evidence="17 18">NCTC11214</strain>
    </source>
</reference>
<evidence type="ECO:0000256" key="5">
    <source>
        <dbReference type="ARBA" id="ARBA00022679"/>
    </source>
</evidence>
<evidence type="ECO:0000256" key="1">
    <source>
        <dbReference type="ARBA" id="ARBA00001933"/>
    </source>
</evidence>
<dbReference type="InterPro" id="IPR015422">
    <property type="entry name" value="PyrdxlP-dep_Trfase_small"/>
</dbReference>
<evidence type="ECO:0000256" key="10">
    <source>
        <dbReference type="ARBA" id="ARBA00050493"/>
    </source>
</evidence>
<evidence type="ECO:0000256" key="12">
    <source>
        <dbReference type="ARBA" id="ARBA00060687"/>
    </source>
</evidence>
<dbReference type="InterPro" id="IPR022850">
    <property type="entry name" value="ArnB_NH2Trfase"/>
</dbReference>
<dbReference type="GO" id="GO:0009103">
    <property type="term" value="P:lipopolysaccharide biosynthetic process"/>
    <property type="evidence" value="ECO:0007669"/>
    <property type="project" value="UniProtKB-UniRule"/>
</dbReference>
<comment type="subunit">
    <text evidence="14">Homodimer.</text>
</comment>
<feature type="modified residue" description="N6-(pyridoxal phosphate)lysine" evidence="14 16">
    <location>
        <position position="182"/>
    </location>
</feature>
<dbReference type="Proteomes" id="UP000281391">
    <property type="component" value="Chromosome"/>
</dbReference>
<dbReference type="GO" id="GO:0046677">
    <property type="term" value="P:response to antibiotic"/>
    <property type="evidence" value="ECO:0007669"/>
    <property type="project" value="UniProtKB-KW"/>
</dbReference>
<proteinExistence type="inferred from homology"/>
<dbReference type="FunFam" id="3.90.1150.10:FF:000030">
    <property type="entry name" value="UDP-4-amino-4-deoxy-L-arabinose--oxoglutarate aminotransferase"/>
    <property type="match status" value="1"/>
</dbReference>